<dbReference type="AlphaFoldDB" id="A0A1B6Q283"/>
<dbReference type="EMBL" id="CM000762">
    <property type="protein sequence ID" value="KXG32024.1"/>
    <property type="molecule type" value="Genomic_DNA"/>
</dbReference>
<dbReference type="InParanoid" id="A0A1B6Q283"/>
<keyword evidence="2" id="KW-1185">Reference proteome</keyword>
<dbReference type="Gramene" id="KXG32024">
    <property type="protein sequence ID" value="KXG32024"/>
    <property type="gene ID" value="SORBI_3003G092100"/>
</dbReference>
<gene>
    <name evidence="1" type="ORF">SORBI_3003G092100</name>
</gene>
<reference evidence="2" key="2">
    <citation type="journal article" date="2018" name="Plant J.">
        <title>The Sorghum bicolor reference genome: improved assembly, gene annotations, a transcriptome atlas, and signatures of genome organization.</title>
        <authorList>
            <person name="McCormick R.F."/>
            <person name="Truong S.K."/>
            <person name="Sreedasyam A."/>
            <person name="Jenkins J."/>
            <person name="Shu S."/>
            <person name="Sims D."/>
            <person name="Kennedy M."/>
            <person name="Amirebrahimi M."/>
            <person name="Weers B.D."/>
            <person name="McKinley B."/>
            <person name="Mattison A."/>
            <person name="Morishige D.T."/>
            <person name="Grimwood J."/>
            <person name="Schmutz J."/>
            <person name="Mullet J.E."/>
        </authorList>
    </citation>
    <scope>NUCLEOTIDE SEQUENCE [LARGE SCALE GENOMIC DNA]</scope>
    <source>
        <strain evidence="2">cv. BTx623</strain>
    </source>
</reference>
<sequence length="53" mass="5942">MVVVRPTAGGNKYICYISMARPVREGVRLSTWRLQSKLGEASRRPARSRPLVA</sequence>
<proteinExistence type="predicted"/>
<reference evidence="1 2" key="1">
    <citation type="journal article" date="2009" name="Nature">
        <title>The Sorghum bicolor genome and the diversification of grasses.</title>
        <authorList>
            <person name="Paterson A.H."/>
            <person name="Bowers J.E."/>
            <person name="Bruggmann R."/>
            <person name="Dubchak I."/>
            <person name="Grimwood J."/>
            <person name="Gundlach H."/>
            <person name="Haberer G."/>
            <person name="Hellsten U."/>
            <person name="Mitros T."/>
            <person name="Poliakov A."/>
            <person name="Schmutz J."/>
            <person name="Spannagl M."/>
            <person name="Tang H."/>
            <person name="Wang X."/>
            <person name="Wicker T."/>
            <person name="Bharti A.K."/>
            <person name="Chapman J."/>
            <person name="Feltus F.A."/>
            <person name="Gowik U."/>
            <person name="Grigoriev I.V."/>
            <person name="Lyons E."/>
            <person name="Maher C.A."/>
            <person name="Martis M."/>
            <person name="Narechania A."/>
            <person name="Otillar R.P."/>
            <person name="Penning B.W."/>
            <person name="Salamov A.A."/>
            <person name="Wang Y."/>
            <person name="Zhang L."/>
            <person name="Carpita N.C."/>
            <person name="Freeling M."/>
            <person name="Gingle A.R."/>
            <person name="Hash C.T."/>
            <person name="Keller B."/>
            <person name="Klein P."/>
            <person name="Kresovich S."/>
            <person name="McCann M.C."/>
            <person name="Ming R."/>
            <person name="Peterson D.G."/>
            <person name="Mehboob-ur-Rahman"/>
            <person name="Ware D."/>
            <person name="Westhoff P."/>
            <person name="Mayer K.F."/>
            <person name="Messing J."/>
            <person name="Rokhsar D.S."/>
        </authorList>
    </citation>
    <scope>NUCLEOTIDE SEQUENCE [LARGE SCALE GENOMIC DNA]</scope>
    <source>
        <strain evidence="2">cv. BTx623</strain>
    </source>
</reference>
<protein>
    <submittedName>
        <fullName evidence="1">Uncharacterized protein</fullName>
    </submittedName>
</protein>
<accession>A0A1B6Q283</accession>
<organism evidence="1 2">
    <name type="scientific">Sorghum bicolor</name>
    <name type="common">Sorghum</name>
    <name type="synonym">Sorghum vulgare</name>
    <dbReference type="NCBI Taxonomy" id="4558"/>
    <lineage>
        <taxon>Eukaryota</taxon>
        <taxon>Viridiplantae</taxon>
        <taxon>Streptophyta</taxon>
        <taxon>Embryophyta</taxon>
        <taxon>Tracheophyta</taxon>
        <taxon>Spermatophyta</taxon>
        <taxon>Magnoliopsida</taxon>
        <taxon>Liliopsida</taxon>
        <taxon>Poales</taxon>
        <taxon>Poaceae</taxon>
        <taxon>PACMAD clade</taxon>
        <taxon>Panicoideae</taxon>
        <taxon>Andropogonodae</taxon>
        <taxon>Andropogoneae</taxon>
        <taxon>Sorghinae</taxon>
        <taxon>Sorghum</taxon>
    </lineage>
</organism>
<dbReference type="Proteomes" id="UP000000768">
    <property type="component" value="Chromosome 3"/>
</dbReference>
<name>A0A1B6Q283_SORBI</name>
<evidence type="ECO:0000313" key="2">
    <source>
        <dbReference type="Proteomes" id="UP000000768"/>
    </source>
</evidence>
<evidence type="ECO:0000313" key="1">
    <source>
        <dbReference type="EMBL" id="KXG32024.1"/>
    </source>
</evidence>